<reference evidence="3" key="1">
    <citation type="submission" date="2022-07" db="EMBL/GenBank/DDBJ databases">
        <title>Characterization of the Novel Bacterium Alteromonas immobilis LMIT006 and Alteromonas gregis LMIT007.</title>
        <authorList>
            <person name="Lin X."/>
        </authorList>
    </citation>
    <scope>NUCLEOTIDE SEQUENCE</scope>
    <source>
        <strain evidence="3">LMIT007</strain>
    </source>
</reference>
<dbReference type="EMBL" id="JANATA010000015">
    <property type="protein sequence ID" value="MCP3429124.1"/>
    <property type="molecule type" value="Genomic_DNA"/>
</dbReference>
<evidence type="ECO:0000256" key="1">
    <source>
        <dbReference type="ARBA" id="ARBA00022679"/>
    </source>
</evidence>
<gene>
    <name evidence="3" type="ORF">NLF92_09235</name>
</gene>
<keyword evidence="3" id="KW-0328">Glycosyltransferase</keyword>
<accession>A0AA41WZ02</accession>
<evidence type="ECO:0000313" key="3">
    <source>
        <dbReference type="EMBL" id="MCP3429124.1"/>
    </source>
</evidence>
<feature type="domain" description="Glycosyl transferase family 1" evidence="2">
    <location>
        <begin position="191"/>
        <end position="331"/>
    </location>
</feature>
<name>A0AA41WZ02_9ALTE</name>
<dbReference type="AlphaFoldDB" id="A0AA41WZ02"/>
<protein>
    <submittedName>
        <fullName evidence="3">Glycosyltransferase</fullName>
        <ecNumber evidence="3">2.4.-.-</ecNumber>
    </submittedName>
</protein>
<evidence type="ECO:0000313" key="4">
    <source>
        <dbReference type="Proteomes" id="UP001165413"/>
    </source>
</evidence>
<dbReference type="PANTHER" id="PTHR46401:SF2">
    <property type="entry name" value="GLYCOSYLTRANSFERASE WBBK-RELATED"/>
    <property type="match status" value="1"/>
</dbReference>
<dbReference type="Gene3D" id="3.40.50.2000">
    <property type="entry name" value="Glycogen Phosphorylase B"/>
    <property type="match status" value="1"/>
</dbReference>
<dbReference type="Pfam" id="PF00534">
    <property type="entry name" value="Glycos_transf_1"/>
    <property type="match status" value="1"/>
</dbReference>
<sequence>MKIVISAINLVEGGPLTVLKDIIKETANYSNCTFYVLCHKSSLFDGDLPFNVELLEYPTIKSSWIKRLYFEYFYSNKISKNLVPDIWLSLHDMTPKVSCKRQYVYCHNPSPFRKPNFHDLYNDKKQFIFGIFYKYLYRINIHLNHRVIVQQDWIADFFKDELSVKKILVARPNIPNLNAIKESIAPSSTYFYPSLVRTFKNFEILLSAFEILQRKGLLGPKLILTISKDDGSYASRLCEKYKHLKNVSFIGKLSRDEVNSLYKSGCNLIFPSKLETWGLPLTEAKSYNLNILASDLPYAKETIGNYNKVIYFDPDDASSLANILQQVEQGEFIFQRVTYKDSTKHEHVSGWGELLSYIIYDN</sequence>
<dbReference type="RefSeq" id="WP_254101101.1">
    <property type="nucleotide sequence ID" value="NZ_JANATA010000015.1"/>
</dbReference>
<dbReference type="Proteomes" id="UP001165413">
    <property type="component" value="Unassembled WGS sequence"/>
</dbReference>
<dbReference type="SUPFAM" id="SSF53756">
    <property type="entry name" value="UDP-Glycosyltransferase/glycogen phosphorylase"/>
    <property type="match status" value="1"/>
</dbReference>
<comment type="caution">
    <text evidence="3">The sequence shown here is derived from an EMBL/GenBank/DDBJ whole genome shotgun (WGS) entry which is preliminary data.</text>
</comment>
<keyword evidence="4" id="KW-1185">Reference proteome</keyword>
<dbReference type="GO" id="GO:0016757">
    <property type="term" value="F:glycosyltransferase activity"/>
    <property type="evidence" value="ECO:0007669"/>
    <property type="project" value="UniProtKB-KW"/>
</dbReference>
<proteinExistence type="predicted"/>
<dbReference type="InterPro" id="IPR001296">
    <property type="entry name" value="Glyco_trans_1"/>
</dbReference>
<organism evidence="3 4">
    <name type="scientific">Opacimonas viscosa</name>
    <dbReference type="NCBI Taxonomy" id="2961944"/>
    <lineage>
        <taxon>Bacteria</taxon>
        <taxon>Pseudomonadati</taxon>
        <taxon>Pseudomonadota</taxon>
        <taxon>Gammaproteobacteria</taxon>
        <taxon>Alteromonadales</taxon>
        <taxon>Alteromonadaceae</taxon>
        <taxon>Opacimonas</taxon>
    </lineage>
</organism>
<dbReference type="PANTHER" id="PTHR46401">
    <property type="entry name" value="GLYCOSYLTRANSFERASE WBBK-RELATED"/>
    <property type="match status" value="1"/>
</dbReference>
<keyword evidence="1 3" id="KW-0808">Transferase</keyword>
<evidence type="ECO:0000259" key="2">
    <source>
        <dbReference type="Pfam" id="PF00534"/>
    </source>
</evidence>
<dbReference type="EC" id="2.4.-.-" evidence="3"/>
<dbReference type="GO" id="GO:0009103">
    <property type="term" value="P:lipopolysaccharide biosynthetic process"/>
    <property type="evidence" value="ECO:0007669"/>
    <property type="project" value="TreeGrafter"/>
</dbReference>